<feature type="transmembrane region" description="Helical" evidence="1">
    <location>
        <begin position="74"/>
        <end position="93"/>
    </location>
</feature>
<protein>
    <recommendedName>
        <fullName evidence="2">VanZ-like domain-containing protein</fullName>
    </recommendedName>
</protein>
<dbReference type="PANTHER" id="PTHR36834:SF1">
    <property type="entry name" value="INTEGRAL MEMBRANE PROTEIN"/>
    <property type="match status" value="1"/>
</dbReference>
<organism evidence="3 4">
    <name type="scientific">Wenjunlia tyrosinilytica</name>
    <dbReference type="NCBI Taxonomy" id="1544741"/>
    <lineage>
        <taxon>Bacteria</taxon>
        <taxon>Bacillati</taxon>
        <taxon>Actinomycetota</taxon>
        <taxon>Actinomycetes</taxon>
        <taxon>Kitasatosporales</taxon>
        <taxon>Streptomycetaceae</taxon>
        <taxon>Wenjunlia</taxon>
    </lineage>
</organism>
<evidence type="ECO:0000256" key="1">
    <source>
        <dbReference type="SAM" id="Phobius"/>
    </source>
</evidence>
<keyword evidence="1" id="KW-0472">Membrane</keyword>
<proteinExistence type="predicted"/>
<dbReference type="PANTHER" id="PTHR36834">
    <property type="entry name" value="MEMBRANE PROTEIN-RELATED"/>
    <property type="match status" value="1"/>
</dbReference>
<keyword evidence="4" id="KW-1185">Reference proteome</keyword>
<name>A0A917ZHM1_9ACTN</name>
<feature type="domain" description="VanZ-like" evidence="2">
    <location>
        <begin position="8"/>
        <end position="127"/>
    </location>
</feature>
<reference evidence="3" key="1">
    <citation type="journal article" date="2014" name="Int. J. Syst. Evol. Microbiol.">
        <title>Complete genome sequence of Corynebacterium casei LMG S-19264T (=DSM 44701T), isolated from a smear-ripened cheese.</title>
        <authorList>
            <consortium name="US DOE Joint Genome Institute (JGI-PGF)"/>
            <person name="Walter F."/>
            <person name="Albersmeier A."/>
            <person name="Kalinowski J."/>
            <person name="Ruckert C."/>
        </authorList>
    </citation>
    <scope>NUCLEOTIDE SEQUENCE</scope>
    <source>
        <strain evidence="3">CGMCC 4.7201</strain>
    </source>
</reference>
<dbReference type="EMBL" id="BMMS01000004">
    <property type="protein sequence ID" value="GGO83230.1"/>
    <property type="molecule type" value="Genomic_DNA"/>
</dbReference>
<feature type="transmembrane region" description="Helical" evidence="1">
    <location>
        <begin position="7"/>
        <end position="28"/>
    </location>
</feature>
<feature type="transmembrane region" description="Helical" evidence="1">
    <location>
        <begin position="48"/>
        <end position="67"/>
    </location>
</feature>
<keyword evidence="1" id="KW-1133">Transmembrane helix</keyword>
<reference evidence="3" key="2">
    <citation type="submission" date="2020-09" db="EMBL/GenBank/DDBJ databases">
        <authorList>
            <person name="Sun Q."/>
            <person name="Zhou Y."/>
        </authorList>
    </citation>
    <scope>NUCLEOTIDE SEQUENCE</scope>
    <source>
        <strain evidence="3">CGMCC 4.7201</strain>
    </source>
</reference>
<dbReference type="AlphaFoldDB" id="A0A917ZHM1"/>
<sequence>MTGALLVVAHLAFVAWFTLRPLYVPWVYGNNVQLFATIDRILLTDPVAGVRTIGSGLIVLAPLGVLLPMVSGKVAVSTLVSLIRTVFLGAAVSFVLECLQSGVPGRVFDVDSILLNTTGVAIAHLAVVPTVRARLRRRGRVHVPRQQTAARRAQSAQGTVSYEVAAHLHR</sequence>
<evidence type="ECO:0000313" key="4">
    <source>
        <dbReference type="Proteomes" id="UP000641932"/>
    </source>
</evidence>
<feature type="transmembrane region" description="Helical" evidence="1">
    <location>
        <begin position="113"/>
        <end position="131"/>
    </location>
</feature>
<keyword evidence="1" id="KW-0812">Transmembrane</keyword>
<dbReference type="InterPro" id="IPR006976">
    <property type="entry name" value="VanZ-like"/>
</dbReference>
<dbReference type="Proteomes" id="UP000641932">
    <property type="component" value="Unassembled WGS sequence"/>
</dbReference>
<accession>A0A917ZHM1</accession>
<evidence type="ECO:0000313" key="3">
    <source>
        <dbReference type="EMBL" id="GGO83230.1"/>
    </source>
</evidence>
<dbReference type="InterPro" id="IPR053150">
    <property type="entry name" value="Teicoplanin_resist-assoc"/>
</dbReference>
<comment type="caution">
    <text evidence="3">The sequence shown here is derived from an EMBL/GenBank/DDBJ whole genome shotgun (WGS) entry which is preliminary data.</text>
</comment>
<dbReference type="Pfam" id="PF04892">
    <property type="entry name" value="VanZ"/>
    <property type="match status" value="1"/>
</dbReference>
<dbReference type="RefSeq" id="WP_189130440.1">
    <property type="nucleotide sequence ID" value="NZ_BMMS01000004.1"/>
</dbReference>
<evidence type="ECO:0000259" key="2">
    <source>
        <dbReference type="Pfam" id="PF04892"/>
    </source>
</evidence>
<gene>
    <name evidence="3" type="ORF">GCM10012280_11710</name>
</gene>